<organism evidence="2 3">
    <name type="scientific">Stappia indica</name>
    <dbReference type="NCBI Taxonomy" id="538381"/>
    <lineage>
        <taxon>Bacteria</taxon>
        <taxon>Pseudomonadati</taxon>
        <taxon>Pseudomonadota</taxon>
        <taxon>Alphaproteobacteria</taxon>
        <taxon>Hyphomicrobiales</taxon>
        <taxon>Stappiaceae</taxon>
        <taxon>Stappia</taxon>
    </lineage>
</organism>
<dbReference type="PANTHER" id="PTHR42886">
    <property type="entry name" value="RE40534P-RELATED"/>
    <property type="match status" value="1"/>
</dbReference>
<accession>A0A857C2K7</accession>
<sequence>MPSVELAESRNAKIQVRLTADRGTIPRIVMAACGGEDMLARVSYPIAEMQQRGFGKSVIEDRSVKDFSLKDYMADFDAAIKTTRAKSPVLLGYSHGGYFTTAYALHNPGAVSALILVEPALFTERAELEHRAELASKGDSDGAIQAMLSYVDRSVGLDRSKSTKMSKAIVSESQSSETLAQEFLIRARNPISKRDLTKLTMPVLLIGGTESRVADSVEKAAAVIPYANVAWIRGAGHLDLLWNGSAEVGAKVSAVINGFMETL</sequence>
<dbReference type="RefSeq" id="WP_158192255.1">
    <property type="nucleotide sequence ID" value="NZ_CP046908.1"/>
</dbReference>
<evidence type="ECO:0000313" key="2">
    <source>
        <dbReference type="EMBL" id="QGZ33230.1"/>
    </source>
</evidence>
<feature type="domain" description="AB hydrolase-1" evidence="1">
    <location>
        <begin position="51"/>
        <end position="243"/>
    </location>
</feature>
<dbReference type="GO" id="GO:0016787">
    <property type="term" value="F:hydrolase activity"/>
    <property type="evidence" value="ECO:0007669"/>
    <property type="project" value="UniProtKB-KW"/>
</dbReference>
<dbReference type="Pfam" id="PF00561">
    <property type="entry name" value="Abhydrolase_1"/>
    <property type="match status" value="1"/>
</dbReference>
<dbReference type="PANTHER" id="PTHR42886:SF29">
    <property type="entry name" value="PUMMELIG, ISOFORM A"/>
    <property type="match status" value="1"/>
</dbReference>
<name>A0A857C2K7_9HYPH</name>
<dbReference type="KEGG" id="siw:GH266_01130"/>
<dbReference type="InterPro" id="IPR000073">
    <property type="entry name" value="AB_hydrolase_1"/>
</dbReference>
<evidence type="ECO:0000313" key="3">
    <source>
        <dbReference type="Proteomes" id="UP000435648"/>
    </source>
</evidence>
<proteinExistence type="predicted"/>
<dbReference type="Proteomes" id="UP000435648">
    <property type="component" value="Chromosome"/>
</dbReference>
<protein>
    <submittedName>
        <fullName evidence="2">Alpha/beta fold hydrolase</fullName>
    </submittedName>
</protein>
<dbReference type="AlphaFoldDB" id="A0A857C2K7"/>
<dbReference type="InterPro" id="IPR029058">
    <property type="entry name" value="AB_hydrolase_fold"/>
</dbReference>
<dbReference type="SUPFAM" id="SSF53474">
    <property type="entry name" value="alpha/beta-Hydrolases"/>
    <property type="match status" value="1"/>
</dbReference>
<dbReference type="Gene3D" id="3.40.50.1820">
    <property type="entry name" value="alpha/beta hydrolase"/>
    <property type="match status" value="1"/>
</dbReference>
<dbReference type="EMBL" id="CP046908">
    <property type="protein sequence ID" value="QGZ33230.1"/>
    <property type="molecule type" value="Genomic_DNA"/>
</dbReference>
<reference evidence="2 3" key="1">
    <citation type="submission" date="2019-12" db="EMBL/GenBank/DDBJ databases">
        <title>The genome of Stappia indica PHM037.</title>
        <authorList>
            <person name="Kacar D."/>
            <person name="Galan B."/>
            <person name="Canedo L."/>
            <person name="Rodriguez P."/>
            <person name="de la Calle F."/>
            <person name="Garcia J.L."/>
        </authorList>
    </citation>
    <scope>NUCLEOTIDE SEQUENCE [LARGE SCALE GENOMIC DNA]</scope>
    <source>
        <strain evidence="2 3">PHM037</strain>
    </source>
</reference>
<keyword evidence="2" id="KW-0378">Hydrolase</keyword>
<dbReference type="OrthoDB" id="5491135at2"/>
<evidence type="ECO:0000259" key="1">
    <source>
        <dbReference type="Pfam" id="PF00561"/>
    </source>
</evidence>
<gene>
    <name evidence="2" type="ORF">GH266_01130</name>
</gene>